<feature type="transmembrane region" description="Helical" evidence="1">
    <location>
        <begin position="44"/>
        <end position="63"/>
    </location>
</feature>
<dbReference type="Proteomes" id="UP000199086">
    <property type="component" value="Unassembled WGS sequence"/>
</dbReference>
<keyword evidence="1" id="KW-1133">Transmembrane helix</keyword>
<evidence type="ECO:0008006" key="4">
    <source>
        <dbReference type="Google" id="ProtNLM"/>
    </source>
</evidence>
<evidence type="ECO:0000313" key="2">
    <source>
        <dbReference type="EMBL" id="SDB83544.1"/>
    </source>
</evidence>
<dbReference type="AlphaFoldDB" id="A0A1G6GNP1"/>
<gene>
    <name evidence="2" type="ORF">GA0111570_104156</name>
</gene>
<accession>A0A1G6GNP1</accession>
<feature type="transmembrane region" description="Helical" evidence="1">
    <location>
        <begin position="161"/>
        <end position="182"/>
    </location>
</feature>
<dbReference type="InterPro" id="IPR046862">
    <property type="entry name" value="Rhomboid_2"/>
</dbReference>
<feature type="transmembrane region" description="Helical" evidence="1">
    <location>
        <begin position="188"/>
        <end position="204"/>
    </location>
</feature>
<keyword evidence="3" id="KW-1185">Reference proteome</keyword>
<feature type="transmembrane region" description="Helical" evidence="1">
    <location>
        <begin position="211"/>
        <end position="227"/>
    </location>
</feature>
<name>A0A1G6GNP1_9ACTN</name>
<keyword evidence="1" id="KW-0472">Membrane</keyword>
<feature type="transmembrane region" description="Helical" evidence="1">
    <location>
        <begin position="128"/>
        <end position="149"/>
    </location>
</feature>
<dbReference type="STRING" id="1577474.GA0111570_104156"/>
<proteinExistence type="predicted"/>
<evidence type="ECO:0000256" key="1">
    <source>
        <dbReference type="SAM" id="Phobius"/>
    </source>
</evidence>
<sequence length="246" mass="27570">MVLLILVLVAVALSAGLRHGWRWTLWLRRQWRRVQPPVWTWVRSAPLTYGYLGLLGFTTWLLVRTRPALRTEFLAAQSTNLHQLSINPVGVLLRSAFYVTPLELAGWLVAFTLVLAPLERWVGRWRMLAGFWTGHVGATLLTAAVIAWSVSHHRVPAGISFSVDVGASYGFMALLAMAGYWFTGWLRWVWAVGFTLVWGAPVIAEPNFTNAGHLVAFLLGLAMYPVVRSLPPQAMAARGWRHRPGH</sequence>
<evidence type="ECO:0000313" key="3">
    <source>
        <dbReference type="Proteomes" id="UP000199086"/>
    </source>
</evidence>
<reference evidence="2 3" key="1">
    <citation type="submission" date="2016-06" db="EMBL/GenBank/DDBJ databases">
        <authorList>
            <person name="Olsen C.W."/>
            <person name="Carey S."/>
            <person name="Hinshaw L."/>
            <person name="Karasin A.I."/>
        </authorList>
    </citation>
    <scope>NUCLEOTIDE SEQUENCE [LARGE SCALE GENOMIC DNA]</scope>
    <source>
        <strain evidence="2 3">LZ-22</strain>
    </source>
</reference>
<dbReference type="Pfam" id="PF20401">
    <property type="entry name" value="Rhomboid_2"/>
    <property type="match status" value="1"/>
</dbReference>
<feature type="transmembrane region" description="Helical" evidence="1">
    <location>
        <begin position="96"/>
        <end position="116"/>
    </location>
</feature>
<dbReference type="OrthoDB" id="4827451at2"/>
<dbReference type="EMBL" id="FMYF01000004">
    <property type="protein sequence ID" value="SDB83544.1"/>
    <property type="molecule type" value="Genomic_DNA"/>
</dbReference>
<protein>
    <recommendedName>
        <fullName evidence="4">Rhomboid family protein</fullName>
    </recommendedName>
</protein>
<dbReference type="RefSeq" id="WP_092608723.1">
    <property type="nucleotide sequence ID" value="NZ_FMYF01000004.1"/>
</dbReference>
<organism evidence="2 3">
    <name type="scientific">Raineyella antarctica</name>
    <dbReference type="NCBI Taxonomy" id="1577474"/>
    <lineage>
        <taxon>Bacteria</taxon>
        <taxon>Bacillati</taxon>
        <taxon>Actinomycetota</taxon>
        <taxon>Actinomycetes</taxon>
        <taxon>Propionibacteriales</taxon>
        <taxon>Propionibacteriaceae</taxon>
        <taxon>Raineyella</taxon>
    </lineage>
</organism>
<keyword evidence="1" id="KW-0812">Transmembrane</keyword>